<dbReference type="SUPFAM" id="SSF51395">
    <property type="entry name" value="FMN-linked oxidoreductases"/>
    <property type="match status" value="1"/>
</dbReference>
<dbReference type="PROSITE" id="PS00557">
    <property type="entry name" value="FMN_HYDROXY_ACID_DH_1"/>
    <property type="match status" value="1"/>
</dbReference>
<dbReference type="GO" id="GO:0005782">
    <property type="term" value="C:peroxisomal matrix"/>
    <property type="evidence" value="ECO:0007669"/>
    <property type="project" value="TreeGrafter"/>
</dbReference>
<name>A0AAD8A2V5_DIPPU</name>
<feature type="compositionally biased region" description="Acidic residues" evidence="7">
    <location>
        <begin position="376"/>
        <end position="390"/>
    </location>
</feature>
<protein>
    <recommendedName>
        <fullName evidence="2">(S)-2-hydroxy-acid oxidase</fullName>
        <ecNumber evidence="2">1.1.3.15</ecNumber>
    </recommendedName>
</protein>
<reference evidence="9" key="2">
    <citation type="submission" date="2023-05" db="EMBL/GenBank/DDBJ databases">
        <authorList>
            <person name="Fouks B."/>
        </authorList>
    </citation>
    <scope>NUCLEOTIDE SEQUENCE</scope>
    <source>
        <strain evidence="9">Stay&amp;Tobe</strain>
        <tissue evidence="9">Testes</tissue>
    </source>
</reference>
<evidence type="ECO:0000313" key="9">
    <source>
        <dbReference type="EMBL" id="KAJ9591427.1"/>
    </source>
</evidence>
<comment type="catalytic activity">
    <reaction evidence="6">
        <text>2-hydroxyoctanoate + O2 = 2-oxooctanoate + H2O2</text>
        <dbReference type="Rhea" id="RHEA:67940"/>
        <dbReference type="ChEBI" id="CHEBI:15379"/>
        <dbReference type="ChEBI" id="CHEBI:16240"/>
        <dbReference type="ChEBI" id="CHEBI:133514"/>
        <dbReference type="ChEBI" id="CHEBI:176689"/>
    </reaction>
    <physiologicalReaction direction="left-to-right" evidence="6">
        <dbReference type="Rhea" id="RHEA:67941"/>
    </physiologicalReaction>
</comment>
<feature type="compositionally biased region" description="Polar residues" evidence="7">
    <location>
        <begin position="481"/>
        <end position="503"/>
    </location>
</feature>
<dbReference type="InterPro" id="IPR021905">
    <property type="entry name" value="DUF3517"/>
</dbReference>
<evidence type="ECO:0000313" key="10">
    <source>
        <dbReference type="Proteomes" id="UP001233999"/>
    </source>
</evidence>
<dbReference type="EMBL" id="JASPKZ010003868">
    <property type="protein sequence ID" value="KAJ9591427.1"/>
    <property type="molecule type" value="Genomic_DNA"/>
</dbReference>
<evidence type="ECO:0000256" key="5">
    <source>
        <dbReference type="ARBA" id="ARBA00029325"/>
    </source>
</evidence>
<evidence type="ECO:0000256" key="7">
    <source>
        <dbReference type="SAM" id="MobiDB-lite"/>
    </source>
</evidence>
<feature type="compositionally biased region" description="Polar residues" evidence="7">
    <location>
        <begin position="416"/>
        <end position="425"/>
    </location>
</feature>
<reference evidence="9" key="1">
    <citation type="journal article" date="2023" name="IScience">
        <title>Live-bearing cockroach genome reveals convergent evolutionary mechanisms linked to viviparity in insects and beyond.</title>
        <authorList>
            <person name="Fouks B."/>
            <person name="Harrison M.C."/>
            <person name="Mikhailova A.A."/>
            <person name="Marchal E."/>
            <person name="English S."/>
            <person name="Carruthers M."/>
            <person name="Jennings E.C."/>
            <person name="Chiamaka E.L."/>
            <person name="Frigard R.A."/>
            <person name="Pippel M."/>
            <person name="Attardo G.M."/>
            <person name="Benoit J.B."/>
            <person name="Bornberg-Bauer E."/>
            <person name="Tobe S.S."/>
        </authorList>
    </citation>
    <scope>NUCLEOTIDE SEQUENCE</scope>
    <source>
        <strain evidence="9">Stay&amp;Tobe</strain>
    </source>
</reference>
<dbReference type="InterPro" id="IPR037396">
    <property type="entry name" value="FMN_HAD"/>
</dbReference>
<evidence type="ECO:0000256" key="6">
    <source>
        <dbReference type="ARBA" id="ARBA00029327"/>
    </source>
</evidence>
<keyword evidence="3" id="KW-0560">Oxidoreductase</keyword>
<feature type="compositionally biased region" description="Polar residues" evidence="7">
    <location>
        <begin position="438"/>
        <end position="459"/>
    </location>
</feature>
<evidence type="ECO:0000256" key="1">
    <source>
        <dbReference type="ARBA" id="ARBA00001917"/>
    </source>
</evidence>
<dbReference type="GO" id="GO:0001561">
    <property type="term" value="P:fatty acid alpha-oxidation"/>
    <property type="evidence" value="ECO:0007669"/>
    <property type="project" value="TreeGrafter"/>
</dbReference>
<dbReference type="AlphaFoldDB" id="A0AAD8A2V5"/>
<feature type="region of interest" description="Disordered" evidence="7">
    <location>
        <begin position="376"/>
        <end position="503"/>
    </location>
</feature>
<comment type="similarity">
    <text evidence="4">Belongs to the FMN-dependent alpha-hydroxy acid dehydrogenase family.</text>
</comment>
<dbReference type="CDD" id="cd02809">
    <property type="entry name" value="alpha_hydroxyacid_oxid_FMN"/>
    <property type="match status" value="1"/>
</dbReference>
<feature type="non-terminal residue" evidence="9">
    <location>
        <position position="968"/>
    </location>
</feature>
<dbReference type="InterPro" id="IPR000262">
    <property type="entry name" value="FMN-dep_DH"/>
</dbReference>
<proteinExistence type="inferred from homology"/>
<organism evidence="9 10">
    <name type="scientific">Diploptera punctata</name>
    <name type="common">Pacific beetle cockroach</name>
    <dbReference type="NCBI Taxonomy" id="6984"/>
    <lineage>
        <taxon>Eukaryota</taxon>
        <taxon>Metazoa</taxon>
        <taxon>Ecdysozoa</taxon>
        <taxon>Arthropoda</taxon>
        <taxon>Hexapoda</taxon>
        <taxon>Insecta</taxon>
        <taxon>Pterygota</taxon>
        <taxon>Neoptera</taxon>
        <taxon>Polyneoptera</taxon>
        <taxon>Dictyoptera</taxon>
        <taxon>Blattodea</taxon>
        <taxon>Blaberoidea</taxon>
        <taxon>Blaberidae</taxon>
        <taxon>Diplopterinae</taxon>
        <taxon>Diploptera</taxon>
    </lineage>
</organism>
<dbReference type="PANTHER" id="PTHR10578:SF149">
    <property type="entry name" value="2-HYDROXYACID OXIDASE 2"/>
    <property type="match status" value="1"/>
</dbReference>
<comment type="caution">
    <text evidence="9">The sequence shown here is derived from an EMBL/GenBank/DDBJ whole genome shotgun (WGS) entry which is preliminary data.</text>
</comment>
<feature type="domain" description="FMN hydroxy acid dehydrogenase" evidence="8">
    <location>
        <begin position="590"/>
        <end position="953"/>
    </location>
</feature>
<comment type="catalytic activity">
    <reaction evidence="5">
        <text>a (2S)-2-hydroxycarboxylate + O2 = a 2-oxocarboxylate + H2O2</text>
        <dbReference type="Rhea" id="RHEA:16789"/>
        <dbReference type="ChEBI" id="CHEBI:15379"/>
        <dbReference type="ChEBI" id="CHEBI:16240"/>
        <dbReference type="ChEBI" id="CHEBI:35179"/>
        <dbReference type="ChEBI" id="CHEBI:58123"/>
        <dbReference type="EC" id="1.1.3.15"/>
    </reaction>
    <physiologicalReaction direction="left-to-right" evidence="5">
        <dbReference type="Rhea" id="RHEA:16790"/>
    </physiologicalReaction>
</comment>
<dbReference type="Pfam" id="PF01070">
    <property type="entry name" value="FMN_dh"/>
    <property type="match status" value="1"/>
</dbReference>
<feature type="region of interest" description="Disordered" evidence="7">
    <location>
        <begin position="335"/>
        <end position="355"/>
    </location>
</feature>
<dbReference type="Proteomes" id="UP001233999">
    <property type="component" value="Unassembled WGS sequence"/>
</dbReference>
<comment type="cofactor">
    <cofactor evidence="1">
        <name>FMN</name>
        <dbReference type="ChEBI" id="CHEBI:58210"/>
    </cofactor>
</comment>
<sequence length="968" mass="107910">FCEYLLGCPSTEVRSAFMKIIVFLAHFSLQDGPCIPPMLEAPSILLDPHATLSDHLLHAVLLLLHKEVSDHGRHLPHYFSLFHMYASLGVPERTQLLKLNVPATFMLVALDEGPGPPIKYQYPELTKLHQVVSQLIRCCDVSSKTQSSHSQQGMPPLPNPYGDPAVPDYIMPIQPQAAEILFGRTSYIKKLIEDANLSEETVKLLQFCSWENPHFSRTVLSELLWQIAYAYCHELRHHMDLLLSMLLIEDSWQSHRIHNALKGVPEEREGLFDTIQRSKNHYQKRAYQCIKCMVTLFSKCRPAHQMLHTNGEVKRKWTLAVEWLQDELERQPNSHTQYSYNNWSPPTQSNESTNGYFLERSNSARKTLERACELCPEEEQEVEEMSEEGESPQPEEQQPPQQKVQPYGSAYPTHVDPTSSATTQRILVKRQVVPGYRSNVSGVQQQPTPGPSTSNQPQPGTSDDMENTTTTTQDSSNEGTLSNSNSSTMQQSPEQHQCEENSQPSCSTADVAYIIPLLPTTYALRIKFMPTDNSKIYLSAKITQRLICNEAPPTNGGIHVRLWEGELRNGKLLLTPSVGSSSPEQHNIMLGEKQFVCVSDYERHAFNLLPKNALDYYRSGAGEEFTLSLNRDAFRRLRIRPRCMRDVSRRNLSSTVLGCNVSMPVGVAPTAMQRMAHPDGECANARAVGAMGGIFILSTLSTSSLEEVAAAAPETIKWFQLYIYNDRDVTRKLVERAEKAGYKALVLTVDAPMFGIRNADVRNKFTLPPHLSLANFEGHKATDVNKSEAGSGINEYVKKLFDQSLTWNDVMWLKGITKLPLVLKGILTAEDAIIAADLGSAGILVSNHGARQVDCTPASIEALPEIVKAVEGRCEIYLDGGIRQGTDVFKALALGAKMVFMGRPALWGLTVAGEDGVKSILNLIKTELDSVLALTGCAIMKDIKKDMIVHESYYSRLGSSSSKKKLTS</sequence>
<dbReference type="GO" id="GO:0010181">
    <property type="term" value="F:FMN binding"/>
    <property type="evidence" value="ECO:0007669"/>
    <property type="project" value="InterPro"/>
</dbReference>
<dbReference type="GO" id="GO:0003973">
    <property type="term" value="F:(S)-2-hydroxy-acid oxidase activity"/>
    <property type="evidence" value="ECO:0007669"/>
    <property type="project" value="UniProtKB-EC"/>
</dbReference>
<dbReference type="InterPro" id="IPR008259">
    <property type="entry name" value="FMN_hydac_DH_AS"/>
</dbReference>
<dbReference type="PANTHER" id="PTHR10578">
    <property type="entry name" value="S -2-HYDROXY-ACID OXIDASE-RELATED"/>
    <property type="match status" value="1"/>
</dbReference>
<gene>
    <name evidence="9" type="ORF">L9F63_002033</name>
</gene>
<keyword evidence="10" id="KW-1185">Reference proteome</keyword>
<dbReference type="FunFam" id="3.20.20.70:FF:000056">
    <property type="entry name" value="hydroxyacid oxidase 2"/>
    <property type="match status" value="1"/>
</dbReference>
<dbReference type="EC" id="1.1.3.15" evidence="2"/>
<evidence type="ECO:0000256" key="4">
    <source>
        <dbReference type="ARBA" id="ARBA00024042"/>
    </source>
</evidence>
<feature type="compositionally biased region" description="Low complexity" evidence="7">
    <location>
        <begin position="391"/>
        <end position="406"/>
    </location>
</feature>
<evidence type="ECO:0000256" key="3">
    <source>
        <dbReference type="ARBA" id="ARBA00023002"/>
    </source>
</evidence>
<evidence type="ECO:0000259" key="8">
    <source>
        <dbReference type="PROSITE" id="PS51349"/>
    </source>
</evidence>
<dbReference type="Pfam" id="PF12030">
    <property type="entry name" value="DUF3517"/>
    <property type="match status" value="1"/>
</dbReference>
<dbReference type="InterPro" id="IPR013785">
    <property type="entry name" value="Aldolase_TIM"/>
</dbReference>
<feature type="compositionally biased region" description="Low complexity" evidence="7">
    <location>
        <begin position="467"/>
        <end position="480"/>
    </location>
</feature>
<dbReference type="InterPro" id="IPR012133">
    <property type="entry name" value="Alpha-hydoxy_acid_DH_FMN"/>
</dbReference>
<dbReference type="PROSITE" id="PS51349">
    <property type="entry name" value="FMN_HYDROXY_ACID_DH_2"/>
    <property type="match status" value="1"/>
</dbReference>
<dbReference type="Gene3D" id="3.20.20.70">
    <property type="entry name" value="Aldolase class I"/>
    <property type="match status" value="1"/>
</dbReference>
<accession>A0AAD8A2V5</accession>
<feature type="non-terminal residue" evidence="9">
    <location>
        <position position="1"/>
    </location>
</feature>
<evidence type="ECO:0000256" key="2">
    <source>
        <dbReference type="ARBA" id="ARBA00013087"/>
    </source>
</evidence>